<feature type="compositionally biased region" description="Basic and acidic residues" evidence="4">
    <location>
        <begin position="112"/>
        <end position="141"/>
    </location>
</feature>
<dbReference type="STRING" id="109895.A0A507DYC8"/>
<dbReference type="PANTHER" id="PTHR21737">
    <property type="entry name" value="POLYGLUTAMINE BINDING PROTEIN 1/MARVEL MEMBRANE-ASSOCIATING DOMAIN CONTAINING 3"/>
    <property type="match status" value="1"/>
</dbReference>
<dbReference type="GO" id="GO:0005737">
    <property type="term" value="C:cytoplasm"/>
    <property type="evidence" value="ECO:0007669"/>
    <property type="project" value="TreeGrafter"/>
</dbReference>
<name>A0A507DYC8_9FUNG</name>
<feature type="compositionally biased region" description="Basic and acidic residues" evidence="4">
    <location>
        <begin position="1"/>
        <end position="14"/>
    </location>
</feature>
<accession>A0A507DYC8</accession>
<dbReference type="AlphaFoldDB" id="A0A507DYC8"/>
<keyword evidence="3" id="KW-0175">Coiled coil</keyword>
<gene>
    <name evidence="7" type="ORF">PhCBS80983_g04493</name>
</gene>
<feature type="compositionally biased region" description="Basic residues" evidence="4">
    <location>
        <begin position="102"/>
        <end position="111"/>
    </location>
</feature>
<feature type="region of interest" description="Disordered" evidence="4">
    <location>
        <begin position="464"/>
        <end position="486"/>
    </location>
</feature>
<reference evidence="7 8" key="1">
    <citation type="journal article" date="2019" name="Sci. Rep.">
        <title>Comparative genomics of chytrid fungi reveal insights into the obligate biotrophic and pathogenic lifestyle of Synchytrium endobioticum.</title>
        <authorList>
            <person name="van de Vossenberg B.T.L.H."/>
            <person name="Warris S."/>
            <person name="Nguyen H.D.T."/>
            <person name="van Gent-Pelzer M.P.E."/>
            <person name="Joly D.L."/>
            <person name="van de Geest H.C."/>
            <person name="Bonants P.J.M."/>
            <person name="Smith D.S."/>
            <person name="Levesque C.A."/>
            <person name="van der Lee T.A.J."/>
        </authorList>
    </citation>
    <scope>NUCLEOTIDE SEQUENCE [LARGE SCALE GENOMIC DNA]</scope>
    <source>
        <strain evidence="7 8">CBS 809.83</strain>
    </source>
</reference>
<comment type="similarity">
    <text evidence="1">Belongs to the CACTIN family.</text>
</comment>
<dbReference type="InterPro" id="IPR019134">
    <property type="entry name" value="Cactin_C"/>
</dbReference>
<evidence type="ECO:0000259" key="6">
    <source>
        <dbReference type="Pfam" id="PF10312"/>
    </source>
</evidence>
<dbReference type="InterPro" id="IPR018816">
    <property type="entry name" value="Cactin_central"/>
</dbReference>
<evidence type="ECO:0000256" key="1">
    <source>
        <dbReference type="ARBA" id="ARBA00006895"/>
    </source>
</evidence>
<dbReference type="Pfam" id="PF09732">
    <property type="entry name" value="CactinC_cactus"/>
    <property type="match status" value="1"/>
</dbReference>
<protein>
    <recommendedName>
        <fullName evidence="2">Splicing factor Cactin</fullName>
    </recommendedName>
</protein>
<evidence type="ECO:0000313" key="8">
    <source>
        <dbReference type="Proteomes" id="UP000318582"/>
    </source>
</evidence>
<evidence type="ECO:0000259" key="5">
    <source>
        <dbReference type="Pfam" id="PF09732"/>
    </source>
</evidence>
<dbReference type="PANTHER" id="PTHR21737:SF4">
    <property type="entry name" value="SPLICING FACTOR CACTIN"/>
    <property type="match status" value="1"/>
</dbReference>
<dbReference type="EMBL" id="QEAQ01000072">
    <property type="protein sequence ID" value="TPX56526.1"/>
    <property type="molecule type" value="Genomic_DNA"/>
</dbReference>
<feature type="domain" description="Splicing factor Cactin C-terminal" evidence="5">
    <location>
        <begin position="598"/>
        <end position="722"/>
    </location>
</feature>
<dbReference type="Proteomes" id="UP000318582">
    <property type="component" value="Unassembled WGS sequence"/>
</dbReference>
<evidence type="ECO:0000256" key="4">
    <source>
        <dbReference type="SAM" id="MobiDB-lite"/>
    </source>
</evidence>
<feature type="compositionally biased region" description="Basic and acidic residues" evidence="4">
    <location>
        <begin position="32"/>
        <end position="54"/>
    </location>
</feature>
<keyword evidence="8" id="KW-1185">Reference proteome</keyword>
<sequence length="722" mass="83890">MDRSTRDRDRDTHRERRRSRSVSISRSARRSTSPDRRKDRRDSRDGDRDRGRGRESHRRSERSVTPPSQSRHRSRDDDRTTSRRSRRPATSSDSEGDTSRRESKRAKKVKKARETSAERAARKAERRLEKAQLKEDLKAQKESQLAAQMSASLGYSNTENPFGDSNLSSKFLWLKKREKETKQGLSMSQRVKRDVDRREEIDEELEKLKKRRNEREIEMQLREQEAARLQREQDRIAMGDWEAKENEFHLQQAKTRAQIRIKEGRAKPIDVLAINLSLAGDSKIATEFDAMGLEMGVEEPYLIFRNLVKDEVEELHKDIQLYLSLETEETNKQFWEAMIVVCDDELAKHRAASNDTSARPGVNQSVAQDIEKMFANKTLEQLDLLQKQIDKKLGSGGPIDIEYWETAIRALIVWKAKAKLRDMHAFLLKKRLARLREQQKEQREGSAPMEAPVVMQQIQFRRDAPSGEDDTNLVPVPTTADYSSESETEAEIYTPAMSPRLSTHPPKSKDQSIPTLTEDQALALLLSTRGKISRALAESQPTALLNQNRLALAKSSSLENAAEQAFIREAAENMGLDEDAFNEEAVVISASSQETYLWHDKYRPRKPRYFNRVHTGYEWNKYNQTHYDGDNPPPKVVQGYKFNIFYPDLLDKQVAPTYVREKDAGFPDTIILRFKAGPPYEDIAFRIVNREWEFSHKKGFRSSYDRGVLQLWFHFKRHYYRR</sequence>
<dbReference type="GO" id="GO:0005681">
    <property type="term" value="C:spliceosomal complex"/>
    <property type="evidence" value="ECO:0007669"/>
    <property type="project" value="TreeGrafter"/>
</dbReference>
<evidence type="ECO:0000256" key="2">
    <source>
        <dbReference type="ARBA" id="ARBA00034534"/>
    </source>
</evidence>
<comment type="caution">
    <text evidence="7">The sequence shown here is derived from an EMBL/GenBank/DDBJ whole genome shotgun (WGS) entry which is preliminary data.</text>
</comment>
<organism evidence="7 8">
    <name type="scientific">Powellomyces hirtus</name>
    <dbReference type="NCBI Taxonomy" id="109895"/>
    <lineage>
        <taxon>Eukaryota</taxon>
        <taxon>Fungi</taxon>
        <taxon>Fungi incertae sedis</taxon>
        <taxon>Chytridiomycota</taxon>
        <taxon>Chytridiomycota incertae sedis</taxon>
        <taxon>Chytridiomycetes</taxon>
        <taxon>Spizellomycetales</taxon>
        <taxon>Powellomycetaceae</taxon>
        <taxon>Powellomyces</taxon>
    </lineage>
</organism>
<dbReference type="SMART" id="SM01050">
    <property type="entry name" value="CactinC_cactus"/>
    <property type="match status" value="1"/>
</dbReference>
<evidence type="ECO:0000313" key="7">
    <source>
        <dbReference type="EMBL" id="TPX56526.1"/>
    </source>
</evidence>
<evidence type="ECO:0000256" key="3">
    <source>
        <dbReference type="SAM" id="Coils"/>
    </source>
</evidence>
<feature type="domain" description="Splicing factor cactin central" evidence="6">
    <location>
        <begin position="231"/>
        <end position="424"/>
    </location>
</feature>
<dbReference type="Pfam" id="PF10312">
    <property type="entry name" value="Cactin_mid"/>
    <property type="match status" value="1"/>
</dbReference>
<proteinExistence type="inferred from homology"/>
<feature type="coiled-coil region" evidence="3">
    <location>
        <begin position="191"/>
        <end position="232"/>
    </location>
</feature>
<feature type="region of interest" description="Disordered" evidence="4">
    <location>
        <begin position="1"/>
        <end position="142"/>
    </location>
</feature>
<dbReference type="GO" id="GO:0045292">
    <property type="term" value="P:mRNA cis splicing, via spliceosome"/>
    <property type="evidence" value="ECO:0007669"/>
    <property type="project" value="TreeGrafter"/>
</dbReference>